<keyword evidence="1" id="KW-0812">Transmembrane</keyword>
<reference evidence="3" key="1">
    <citation type="submission" date="2015-01" db="EMBL/GenBank/DDBJ databases">
        <authorList>
            <person name="Aksoy S."/>
            <person name="Warren W."/>
            <person name="Wilson R.K."/>
        </authorList>
    </citation>
    <scope>NUCLEOTIDE SEQUENCE [LARGE SCALE GENOMIC DNA]</scope>
    <source>
        <strain evidence="3">IAEA</strain>
    </source>
</reference>
<dbReference type="Proteomes" id="UP000092460">
    <property type="component" value="Unassembled WGS sequence"/>
</dbReference>
<evidence type="ECO:0000313" key="3">
    <source>
        <dbReference type="Proteomes" id="UP000092460"/>
    </source>
</evidence>
<dbReference type="VEuPathDB" id="VectorBase:GPPI000389"/>
<name>A0A1B0AKW3_9MUSC</name>
<protein>
    <submittedName>
        <fullName evidence="2">Uncharacterized protein</fullName>
    </submittedName>
</protein>
<accession>A0A1B0AKW3</accession>
<evidence type="ECO:0000256" key="1">
    <source>
        <dbReference type="SAM" id="Phobius"/>
    </source>
</evidence>
<dbReference type="EMBL" id="JXJN01028866">
    <property type="status" value="NOT_ANNOTATED_CDS"/>
    <property type="molecule type" value="Genomic_DNA"/>
</dbReference>
<dbReference type="EnsemblMetazoa" id="GPPI000389-RA">
    <property type="protein sequence ID" value="GPPI000389-PA"/>
    <property type="gene ID" value="GPPI000389"/>
</dbReference>
<reference evidence="2" key="2">
    <citation type="submission" date="2020-05" db="UniProtKB">
        <authorList>
            <consortium name="EnsemblMetazoa"/>
        </authorList>
    </citation>
    <scope>IDENTIFICATION</scope>
    <source>
        <strain evidence="2">IAEA</strain>
    </source>
</reference>
<dbReference type="AlphaFoldDB" id="A0A1B0AKW3"/>
<sequence>MFFVGIVWLVWMMTFCYGITIRDHVKINLDIPVLRWYGIELKLLAFLPVLVFYCW</sequence>
<keyword evidence="3" id="KW-1185">Reference proteome</keyword>
<proteinExistence type="predicted"/>
<organism evidence="2 3">
    <name type="scientific">Glossina palpalis gambiensis</name>
    <dbReference type="NCBI Taxonomy" id="67801"/>
    <lineage>
        <taxon>Eukaryota</taxon>
        <taxon>Metazoa</taxon>
        <taxon>Ecdysozoa</taxon>
        <taxon>Arthropoda</taxon>
        <taxon>Hexapoda</taxon>
        <taxon>Insecta</taxon>
        <taxon>Pterygota</taxon>
        <taxon>Neoptera</taxon>
        <taxon>Endopterygota</taxon>
        <taxon>Diptera</taxon>
        <taxon>Brachycera</taxon>
        <taxon>Muscomorpha</taxon>
        <taxon>Hippoboscoidea</taxon>
        <taxon>Glossinidae</taxon>
        <taxon>Glossina</taxon>
    </lineage>
</organism>
<evidence type="ECO:0000313" key="2">
    <source>
        <dbReference type="EnsemblMetazoa" id="GPPI000389-PA"/>
    </source>
</evidence>
<feature type="transmembrane region" description="Helical" evidence="1">
    <location>
        <begin position="34"/>
        <end position="54"/>
    </location>
</feature>
<keyword evidence="1" id="KW-1133">Transmembrane helix</keyword>
<keyword evidence="1" id="KW-0472">Membrane</keyword>